<dbReference type="EMBL" id="CP123492">
    <property type="protein sequence ID" value="WGL93859.1"/>
    <property type="molecule type" value="Genomic_DNA"/>
</dbReference>
<dbReference type="InterPro" id="IPR009838">
    <property type="entry name" value="T4SS_TraL"/>
</dbReference>
<name>A0AA95GD00_9GAMM</name>
<keyword evidence="1" id="KW-1133">Transmembrane helix</keyword>
<feature type="transmembrane region" description="Helical" evidence="1">
    <location>
        <begin position="27"/>
        <end position="54"/>
    </location>
</feature>
<protein>
    <submittedName>
        <fullName evidence="2">Type IV conjugative transfer system protein TraL</fullName>
    </submittedName>
</protein>
<dbReference type="RefSeq" id="WP_280628298.1">
    <property type="nucleotide sequence ID" value="NZ_CP123492.1"/>
</dbReference>
<sequence>MDAASRYQFPTTLTHQRRFCGLTMDEVVVYLPLIICAIFVNMWIFAPALAIAFVGLRRLKQGKGSSYLLGLAYWCLPTSIMRFFITVLPESFKRYWIA</sequence>
<dbReference type="GO" id="GO:0019867">
    <property type="term" value="C:outer membrane"/>
    <property type="evidence" value="ECO:0007669"/>
    <property type="project" value="InterPro"/>
</dbReference>
<evidence type="ECO:0000256" key="1">
    <source>
        <dbReference type="SAM" id="Phobius"/>
    </source>
</evidence>
<dbReference type="Proteomes" id="UP001177597">
    <property type="component" value="Plasmid paIh2"/>
</dbReference>
<evidence type="ECO:0000313" key="2">
    <source>
        <dbReference type="EMBL" id="WGL93859.1"/>
    </source>
</evidence>
<keyword evidence="1" id="KW-0472">Membrane</keyword>
<keyword evidence="2" id="KW-0614">Plasmid</keyword>
<proteinExistence type="predicted"/>
<geneLocation type="plasmid" evidence="2 3">
    <name>paIh2</name>
</geneLocation>
<dbReference type="NCBIfam" id="TIGR02762">
    <property type="entry name" value="TraL_TIGR"/>
    <property type="match status" value="1"/>
</dbReference>
<gene>
    <name evidence="2" type="primary">traL</name>
    <name evidence="2" type="ORF">QE207_00840</name>
</gene>
<evidence type="ECO:0000313" key="3">
    <source>
        <dbReference type="Proteomes" id="UP001177597"/>
    </source>
</evidence>
<feature type="transmembrane region" description="Helical" evidence="1">
    <location>
        <begin position="66"/>
        <end position="85"/>
    </location>
</feature>
<accession>A0AA95GD00</accession>
<reference evidence="2" key="1">
    <citation type="submission" date="2023-04" db="EMBL/GenBank/DDBJ databases">
        <title>Genome dynamics across the evolutionary transition to endosymbiosis.</title>
        <authorList>
            <person name="Siozios S."/>
            <person name="Nadal-Jimenez P."/>
            <person name="Azagi T."/>
            <person name="Sprong H."/>
            <person name="Frost C.L."/>
            <person name="Parratt S.R."/>
            <person name="Taylor G."/>
            <person name="Brettell L."/>
            <person name="Lew K.C."/>
            <person name="Croft L."/>
            <person name="King K.C."/>
            <person name="Brockhurst M.A."/>
            <person name="Hypsa V."/>
            <person name="Novakova E."/>
            <person name="Darby A.C."/>
            <person name="Hurst G.D.D."/>
        </authorList>
    </citation>
    <scope>NUCLEOTIDE SEQUENCE</scope>
    <source>
        <strain evidence="2">AIh</strain>
        <plasmid evidence="2">paIh2</plasmid>
    </source>
</reference>
<keyword evidence="1" id="KW-0812">Transmembrane</keyword>
<dbReference type="Pfam" id="PF07178">
    <property type="entry name" value="TraL"/>
    <property type="match status" value="1"/>
</dbReference>
<organism evidence="2 3">
    <name type="scientific">Arsenophonus nasoniae</name>
    <name type="common">son-killer infecting Nasonia vitripennis</name>
    <dbReference type="NCBI Taxonomy" id="638"/>
    <lineage>
        <taxon>Bacteria</taxon>
        <taxon>Pseudomonadati</taxon>
        <taxon>Pseudomonadota</taxon>
        <taxon>Gammaproteobacteria</taxon>
        <taxon>Enterobacterales</taxon>
        <taxon>Morganellaceae</taxon>
        <taxon>Arsenophonus</taxon>
    </lineage>
</organism>
<dbReference type="AlphaFoldDB" id="A0AA95GD00"/>